<dbReference type="AlphaFoldDB" id="A0ABD3MQI9"/>
<feature type="domain" description="Fcf2 pre-rRNA processing C-terminal" evidence="4">
    <location>
        <begin position="212"/>
        <end position="303"/>
    </location>
</feature>
<evidence type="ECO:0000313" key="5">
    <source>
        <dbReference type="EMBL" id="KAL3766265.1"/>
    </source>
</evidence>
<evidence type="ECO:0000256" key="3">
    <source>
        <dbReference type="SAM" id="MobiDB-lite"/>
    </source>
</evidence>
<dbReference type="Proteomes" id="UP001530293">
    <property type="component" value="Unassembled WGS sequence"/>
</dbReference>
<comment type="caution">
    <text evidence="5">The sequence shown here is derived from an EMBL/GenBank/DDBJ whole genome shotgun (WGS) entry which is preliminary data.</text>
</comment>
<accession>A0ABD3MQI9</accession>
<keyword evidence="6" id="KW-1185">Reference proteome</keyword>
<feature type="region of interest" description="Disordered" evidence="3">
    <location>
        <begin position="303"/>
        <end position="332"/>
    </location>
</feature>
<evidence type="ECO:0000256" key="2">
    <source>
        <dbReference type="ARBA" id="ARBA00023242"/>
    </source>
</evidence>
<feature type="compositionally biased region" description="Polar residues" evidence="3">
    <location>
        <begin position="13"/>
        <end position="22"/>
    </location>
</feature>
<sequence length="332" mass="36311">MAMTMRNLRRNTRSSASKQPTSVAAEAAPSTSGGVVVSDDAETEKQEPVVDADAITADAEIKDASTDEPTAMMHSSNTSLPLNRKDVTKNSNKSIGKTGPGNELTHLIPGYTAPMRLESNLTLPAQRHSSGSIGGGGGGIAHHANTLSELRQRASRAEVARYNPTITNMKQKQLSTTTTSFLSTGVQKSTPTTTSFLTSASYRKTPSKIHDPTAGSGWFHMQPTPMTQQLKTDLSLIRNRNYLDPKKFYKSADSFDGKILQVGTVIEGSSEYYSSRMTKKERRLNITEELMADDSVRQYAKRKYLDIQNERDRSSSSKKGGKQMKGRKGGRR</sequence>
<evidence type="ECO:0000256" key="1">
    <source>
        <dbReference type="ARBA" id="ARBA00004604"/>
    </source>
</evidence>
<dbReference type="PANTHER" id="PTHR21686">
    <property type="entry name" value="DEOXYNUCLEOTIDYLTRANSFERASE TERMINAL-INTERACTING PROTEIN 2"/>
    <property type="match status" value="1"/>
</dbReference>
<keyword evidence="2" id="KW-0539">Nucleus</keyword>
<proteinExistence type="predicted"/>
<gene>
    <name evidence="5" type="ORF">ACHAWU_005657</name>
</gene>
<dbReference type="PANTHER" id="PTHR21686:SF12">
    <property type="entry name" value="DEOXYNUCLEOTIDYLTRANSFERASE TERMINAL-INTERACTING PROTEIN 2"/>
    <property type="match status" value="1"/>
</dbReference>
<name>A0ABD3MQI9_9STRA</name>
<feature type="compositionally biased region" description="Basic residues" evidence="3">
    <location>
        <begin position="319"/>
        <end position="332"/>
    </location>
</feature>
<dbReference type="EMBL" id="JALLBG020000087">
    <property type="protein sequence ID" value="KAL3766265.1"/>
    <property type="molecule type" value="Genomic_DNA"/>
</dbReference>
<dbReference type="Pfam" id="PF08698">
    <property type="entry name" value="Fcf2"/>
    <property type="match status" value="1"/>
</dbReference>
<feature type="region of interest" description="Disordered" evidence="3">
    <location>
        <begin position="1"/>
        <end position="105"/>
    </location>
</feature>
<comment type="subcellular location">
    <subcellularLocation>
        <location evidence="1">Nucleus</location>
        <location evidence="1">Nucleolus</location>
    </subcellularLocation>
</comment>
<protein>
    <recommendedName>
        <fullName evidence="4">Fcf2 pre-rRNA processing C-terminal domain-containing protein</fullName>
    </recommendedName>
</protein>
<dbReference type="InterPro" id="IPR014810">
    <property type="entry name" value="Fcf2_C"/>
</dbReference>
<reference evidence="5 6" key="1">
    <citation type="submission" date="2024-10" db="EMBL/GenBank/DDBJ databases">
        <title>Updated reference genomes for cyclostephanoid diatoms.</title>
        <authorList>
            <person name="Roberts W.R."/>
            <person name="Alverson A.J."/>
        </authorList>
    </citation>
    <scope>NUCLEOTIDE SEQUENCE [LARGE SCALE GENOMIC DNA]</scope>
    <source>
        <strain evidence="5 6">AJA232-27</strain>
    </source>
</reference>
<feature type="compositionally biased region" description="Basic and acidic residues" evidence="3">
    <location>
        <begin position="303"/>
        <end position="315"/>
    </location>
</feature>
<evidence type="ECO:0000313" key="6">
    <source>
        <dbReference type="Proteomes" id="UP001530293"/>
    </source>
</evidence>
<evidence type="ECO:0000259" key="4">
    <source>
        <dbReference type="Pfam" id="PF08698"/>
    </source>
</evidence>
<organism evidence="5 6">
    <name type="scientific">Discostella pseudostelligera</name>
    <dbReference type="NCBI Taxonomy" id="259834"/>
    <lineage>
        <taxon>Eukaryota</taxon>
        <taxon>Sar</taxon>
        <taxon>Stramenopiles</taxon>
        <taxon>Ochrophyta</taxon>
        <taxon>Bacillariophyta</taxon>
        <taxon>Coscinodiscophyceae</taxon>
        <taxon>Thalassiosirophycidae</taxon>
        <taxon>Stephanodiscales</taxon>
        <taxon>Stephanodiscaceae</taxon>
        <taxon>Discostella</taxon>
    </lineage>
</organism>
<dbReference type="InterPro" id="IPR039883">
    <property type="entry name" value="Fcf2/DNTTIP2"/>
</dbReference>
<dbReference type="GO" id="GO:0005730">
    <property type="term" value="C:nucleolus"/>
    <property type="evidence" value="ECO:0007669"/>
    <property type="project" value="UniProtKB-SubCell"/>
</dbReference>